<evidence type="ECO:0000313" key="9">
    <source>
        <dbReference type="EMBL" id="PWJ36181.1"/>
    </source>
</evidence>
<dbReference type="PANTHER" id="PTHR43788:SF8">
    <property type="entry name" value="DNA-BINDING PROTEIN SMUBP-2"/>
    <property type="match status" value="1"/>
</dbReference>
<dbReference type="SUPFAM" id="SSF52540">
    <property type="entry name" value="P-loop containing nucleoside triphosphate hydrolases"/>
    <property type="match status" value="1"/>
</dbReference>
<reference evidence="9 10" key="1">
    <citation type="submission" date="2018-03" db="EMBL/GenBank/DDBJ databases">
        <title>Genomic Encyclopedia of Archaeal and Bacterial Type Strains, Phase II (KMG-II): from individual species to whole genera.</title>
        <authorList>
            <person name="Goeker M."/>
        </authorList>
    </citation>
    <scope>NUCLEOTIDE SEQUENCE [LARGE SCALE GENOMIC DNA]</scope>
    <source>
        <strain evidence="9 10">DSM 28229</strain>
    </source>
</reference>
<evidence type="ECO:0000256" key="4">
    <source>
        <dbReference type="ARBA" id="ARBA00022806"/>
    </source>
</evidence>
<dbReference type="GO" id="GO:0005524">
    <property type="term" value="F:ATP binding"/>
    <property type="evidence" value="ECO:0007669"/>
    <property type="project" value="UniProtKB-KW"/>
</dbReference>
<evidence type="ECO:0000256" key="6">
    <source>
        <dbReference type="SAM" id="Coils"/>
    </source>
</evidence>
<accession>A0A315Z0Z6</accession>
<evidence type="ECO:0000256" key="1">
    <source>
        <dbReference type="ARBA" id="ARBA00007913"/>
    </source>
</evidence>
<feature type="coiled-coil region" evidence="6">
    <location>
        <begin position="286"/>
        <end position="335"/>
    </location>
</feature>
<dbReference type="FunFam" id="3.40.50.300:FF:000326">
    <property type="entry name" value="P-loop containing nucleoside triphosphate hydrolase"/>
    <property type="match status" value="1"/>
</dbReference>
<comment type="similarity">
    <text evidence="1">Belongs to the DNA2/NAM7 helicase family.</text>
</comment>
<keyword evidence="3" id="KW-0378">Hydrolase</keyword>
<dbReference type="InterPro" id="IPR041679">
    <property type="entry name" value="DNA2/NAM7-like_C"/>
</dbReference>
<dbReference type="InterPro" id="IPR003593">
    <property type="entry name" value="AAA+_ATPase"/>
</dbReference>
<proteinExistence type="inferred from homology"/>
<evidence type="ECO:0000259" key="8">
    <source>
        <dbReference type="SMART" id="SM00487"/>
    </source>
</evidence>
<keyword evidence="6" id="KW-0175">Coiled coil</keyword>
<evidence type="ECO:0000259" key="7">
    <source>
        <dbReference type="SMART" id="SM00382"/>
    </source>
</evidence>
<evidence type="ECO:0000313" key="10">
    <source>
        <dbReference type="Proteomes" id="UP000245535"/>
    </source>
</evidence>
<feature type="domain" description="Helicase ATP-binding" evidence="8">
    <location>
        <begin position="181"/>
        <end position="423"/>
    </location>
</feature>
<dbReference type="InterPro" id="IPR027417">
    <property type="entry name" value="P-loop_NTPase"/>
</dbReference>
<dbReference type="Gene3D" id="2.40.30.270">
    <property type="match status" value="1"/>
</dbReference>
<protein>
    <submittedName>
        <fullName evidence="9">Putative DNA helicase</fullName>
    </submittedName>
</protein>
<dbReference type="InterPro" id="IPR014001">
    <property type="entry name" value="Helicase_ATP-bd"/>
</dbReference>
<dbReference type="Pfam" id="PF13087">
    <property type="entry name" value="AAA_12"/>
    <property type="match status" value="1"/>
</dbReference>
<dbReference type="PANTHER" id="PTHR43788">
    <property type="entry name" value="DNA2/NAM7 HELICASE FAMILY MEMBER"/>
    <property type="match status" value="1"/>
</dbReference>
<organism evidence="9 10">
    <name type="scientific">Sediminitomix flava</name>
    <dbReference type="NCBI Taxonomy" id="379075"/>
    <lineage>
        <taxon>Bacteria</taxon>
        <taxon>Pseudomonadati</taxon>
        <taxon>Bacteroidota</taxon>
        <taxon>Cytophagia</taxon>
        <taxon>Cytophagales</taxon>
        <taxon>Flammeovirgaceae</taxon>
        <taxon>Sediminitomix</taxon>
    </lineage>
</organism>
<dbReference type="AlphaFoldDB" id="A0A315Z0Z6"/>
<dbReference type="GO" id="GO:0016787">
    <property type="term" value="F:hydrolase activity"/>
    <property type="evidence" value="ECO:0007669"/>
    <property type="project" value="UniProtKB-KW"/>
</dbReference>
<dbReference type="CDD" id="cd18808">
    <property type="entry name" value="SF1_C_Upf1"/>
    <property type="match status" value="1"/>
</dbReference>
<comment type="caution">
    <text evidence="9">The sequence shown here is derived from an EMBL/GenBank/DDBJ whole genome shotgun (WGS) entry which is preliminary data.</text>
</comment>
<dbReference type="GO" id="GO:0043139">
    <property type="term" value="F:5'-3' DNA helicase activity"/>
    <property type="evidence" value="ECO:0007669"/>
    <property type="project" value="TreeGrafter"/>
</dbReference>
<dbReference type="Gene3D" id="3.40.50.300">
    <property type="entry name" value="P-loop containing nucleotide triphosphate hydrolases"/>
    <property type="match status" value="2"/>
</dbReference>
<dbReference type="InterPro" id="IPR050534">
    <property type="entry name" value="Coronavir_polyprotein_1ab"/>
</dbReference>
<gene>
    <name evidence="9" type="ORF">BC781_109200</name>
</gene>
<dbReference type="GO" id="GO:0005694">
    <property type="term" value="C:chromosome"/>
    <property type="evidence" value="ECO:0007669"/>
    <property type="project" value="UniProtKB-ARBA"/>
</dbReference>
<dbReference type="InterPro" id="IPR041677">
    <property type="entry name" value="DNA2/NAM7_AAA_11"/>
</dbReference>
<dbReference type="InterPro" id="IPR047187">
    <property type="entry name" value="SF1_C_Upf1"/>
</dbReference>
<evidence type="ECO:0000256" key="3">
    <source>
        <dbReference type="ARBA" id="ARBA00022801"/>
    </source>
</evidence>
<evidence type="ECO:0000256" key="2">
    <source>
        <dbReference type="ARBA" id="ARBA00022741"/>
    </source>
</evidence>
<dbReference type="OrthoDB" id="9757917at2"/>
<dbReference type="RefSeq" id="WP_109622671.1">
    <property type="nucleotide sequence ID" value="NZ_QGDO01000009.1"/>
</dbReference>
<dbReference type="SMART" id="SM00382">
    <property type="entry name" value="AAA"/>
    <property type="match status" value="1"/>
</dbReference>
<name>A0A315Z0Z6_SEDFL</name>
<dbReference type="Pfam" id="PF13086">
    <property type="entry name" value="AAA_11"/>
    <property type="match status" value="1"/>
</dbReference>
<keyword evidence="2" id="KW-0547">Nucleotide-binding</keyword>
<keyword evidence="10" id="KW-1185">Reference proteome</keyword>
<dbReference type="SMART" id="SM00487">
    <property type="entry name" value="DEXDc"/>
    <property type="match status" value="1"/>
</dbReference>
<dbReference type="EMBL" id="QGDO01000009">
    <property type="protein sequence ID" value="PWJ36181.1"/>
    <property type="molecule type" value="Genomic_DNA"/>
</dbReference>
<dbReference type="Proteomes" id="UP000245535">
    <property type="component" value="Unassembled WGS sequence"/>
</dbReference>
<keyword evidence="5" id="KW-0067">ATP-binding</keyword>
<feature type="domain" description="AAA+ ATPase" evidence="7">
    <location>
        <begin position="199"/>
        <end position="428"/>
    </location>
</feature>
<keyword evidence="4 9" id="KW-0347">Helicase</keyword>
<sequence>MQEIKRLIQLLEIEKKEDEKYYREKVLQTPLGERKKKGFSWHPIKISAQEIGTGEQLHLTVERLSHLGEEHIFQTGKMISIFEEQNQVSHEENHLTGVVKSIKGDEMTIAFSVEELPEWVEDAAALGLDEVFDAVSYREMSFALDQLLKTDNSRLLELRDTLLGSRKPQTRKLRKSEFFISNERLNSSQNEALENIFHAQDVAIIHGPPGTGKTTTLVQAVKQMLRREKQILVSAPSNTATDLLSEKLAQEGLKVVRMGNPARVSEGLSHLSLDEQISDHKDYKLLKRFRRDAEISRQNARKYKRNFGQEQREERKRLYNEARALLKEADKVEEYIIEQILTTADVITSTLVGASSRYLRGKRFSTVCIDEAGQALEPASWIPILKADRVVFAGDHQQLPPTVKSFEASKQGLSETLFDKTIKRQSVDVMLKEQYRMHENIMGFSNQKFYKNELIANEKVKDWTLNPISEHIELSTAIEFIDTAGCGFDEVLNEETLSKMNPEEGNILLKHLLQSLAYLKQEGQNILNDNFHVGIISPYRAQVGYLQSQLDTIADFGEFSPYLEVNSVDGFQGQEKDVIYLSLVRSNDSNEIGFLKDYRRMNVAMTRAKKKLVIIGDSATISADNFYKDFLEYIDEINAYRSAWEFM</sequence>
<evidence type="ECO:0000256" key="5">
    <source>
        <dbReference type="ARBA" id="ARBA00022840"/>
    </source>
</evidence>